<name>A0A1I7YL99_9BILA</name>
<accession>A0A1I7YL99</accession>
<dbReference type="AlphaFoldDB" id="A0A1I7YL99"/>
<proteinExistence type="predicted"/>
<dbReference type="WBParaSite" id="L893_g1726.t1">
    <property type="protein sequence ID" value="L893_g1726.t1"/>
    <property type="gene ID" value="L893_g1726"/>
</dbReference>
<evidence type="ECO:0000313" key="1">
    <source>
        <dbReference type="Proteomes" id="UP000095287"/>
    </source>
</evidence>
<evidence type="ECO:0000313" key="2">
    <source>
        <dbReference type="WBParaSite" id="L893_g1726.t1"/>
    </source>
</evidence>
<keyword evidence="1" id="KW-1185">Reference proteome</keyword>
<organism evidence="1 2">
    <name type="scientific">Steinernema glaseri</name>
    <dbReference type="NCBI Taxonomy" id="37863"/>
    <lineage>
        <taxon>Eukaryota</taxon>
        <taxon>Metazoa</taxon>
        <taxon>Ecdysozoa</taxon>
        <taxon>Nematoda</taxon>
        <taxon>Chromadorea</taxon>
        <taxon>Rhabditida</taxon>
        <taxon>Tylenchina</taxon>
        <taxon>Panagrolaimomorpha</taxon>
        <taxon>Strongyloidoidea</taxon>
        <taxon>Steinernematidae</taxon>
        <taxon>Steinernema</taxon>
    </lineage>
</organism>
<reference evidence="2" key="1">
    <citation type="submission" date="2016-11" db="UniProtKB">
        <authorList>
            <consortium name="WormBaseParasite"/>
        </authorList>
    </citation>
    <scope>IDENTIFICATION</scope>
</reference>
<dbReference type="Proteomes" id="UP000095287">
    <property type="component" value="Unplaced"/>
</dbReference>
<sequence length="110" mass="12585">MFQSLLVKQVGCTTISGRRADKNRNLFVVKAVNLQNIPSFSTETCVLAFYGEEATLISTNDSVLIRAVYSSWLFFLFYNYFTKLVSDHVYAERRIVSEVSMENGLVNELR</sequence>
<protein>
    <submittedName>
        <fullName evidence="2">Sm domain-containing protein</fullName>
    </submittedName>
</protein>